<keyword evidence="2" id="KW-1185">Reference proteome</keyword>
<reference evidence="1" key="1">
    <citation type="submission" date="2021-02" db="EMBL/GenBank/DDBJ databases">
        <authorList>
            <person name="Nowell W R."/>
        </authorList>
    </citation>
    <scope>NUCLEOTIDE SEQUENCE</scope>
    <source>
        <strain evidence="1">Ploen Becks lab</strain>
    </source>
</reference>
<protein>
    <recommendedName>
        <fullName evidence="3">STAGA complex 65 subunit gamma</fullName>
    </recommendedName>
</protein>
<organism evidence="1 2">
    <name type="scientific">Brachionus calyciflorus</name>
    <dbReference type="NCBI Taxonomy" id="104777"/>
    <lineage>
        <taxon>Eukaryota</taxon>
        <taxon>Metazoa</taxon>
        <taxon>Spiralia</taxon>
        <taxon>Gnathifera</taxon>
        <taxon>Rotifera</taxon>
        <taxon>Eurotatoria</taxon>
        <taxon>Monogononta</taxon>
        <taxon>Pseudotrocha</taxon>
        <taxon>Ploima</taxon>
        <taxon>Brachionidae</taxon>
        <taxon>Brachionus</taxon>
    </lineage>
</organism>
<evidence type="ECO:0000313" key="1">
    <source>
        <dbReference type="EMBL" id="CAF1068702.1"/>
    </source>
</evidence>
<dbReference type="InterPro" id="IPR039460">
    <property type="entry name" value="SUPT7L/Spt7"/>
</dbReference>
<sequence>MQTYHFEQIHLKKWGEVKLEKLPKELDLRRFRQAKPVLPEEPILPTLISPDLNIFNQIQSLKLDSSNKNQNEKSPNEQTKDKKYKFRPSIDSYIINTIKLNQVLKDKVPFEEIDFFLKSKRKNPKKLKSTKSTLPKVNTDEDAKVYLKQFISIMSIHCGFSQISSLALDTLVDVMDHFLESFFKLLKNLSHVQPFDVNKNEIEGFTNHYSSEYFIEQALVESGIGKINDIKEFYINDILLYYKDTYKKVSKLYDEYKARKNAESKDHNQESDSFLQNKLEDDIHLEQFMKDNEFLNDESNSILGELLSDLNAPHLDEEFSKLLQMIGHDPFSLINEDLQADNEMKESQ</sequence>
<gene>
    <name evidence="1" type="ORF">OXX778_LOCUS19627</name>
</gene>
<dbReference type="Proteomes" id="UP000663879">
    <property type="component" value="Unassembled WGS sequence"/>
</dbReference>
<name>A0A814LSN0_9BILA</name>
<dbReference type="PANTHER" id="PTHR28598:SF1">
    <property type="entry name" value="STAGA COMPLEX 65 SUBUNIT GAMMA"/>
    <property type="match status" value="1"/>
</dbReference>
<dbReference type="AlphaFoldDB" id="A0A814LSN0"/>
<comment type="caution">
    <text evidence="1">The sequence shown here is derived from an EMBL/GenBank/DDBJ whole genome shotgun (WGS) entry which is preliminary data.</text>
</comment>
<evidence type="ECO:0008006" key="3">
    <source>
        <dbReference type="Google" id="ProtNLM"/>
    </source>
</evidence>
<evidence type="ECO:0000313" key="2">
    <source>
        <dbReference type="Proteomes" id="UP000663879"/>
    </source>
</evidence>
<dbReference type="EMBL" id="CAJNOC010006048">
    <property type="protein sequence ID" value="CAF1068702.1"/>
    <property type="molecule type" value="Genomic_DNA"/>
</dbReference>
<accession>A0A814LSN0</accession>
<dbReference type="GO" id="GO:0000124">
    <property type="term" value="C:SAGA complex"/>
    <property type="evidence" value="ECO:0007669"/>
    <property type="project" value="InterPro"/>
</dbReference>
<proteinExistence type="predicted"/>
<dbReference type="PANTHER" id="PTHR28598">
    <property type="entry name" value="STAGA COMPLEX 65 SUBUNIT GAMMA"/>
    <property type="match status" value="1"/>
</dbReference>
<dbReference type="GO" id="GO:0003713">
    <property type="term" value="F:transcription coactivator activity"/>
    <property type="evidence" value="ECO:0007669"/>
    <property type="project" value="TreeGrafter"/>
</dbReference>
<dbReference type="CDD" id="cd06847">
    <property type="entry name" value="HFD_SUPT7L"/>
    <property type="match status" value="1"/>
</dbReference>
<dbReference type="OrthoDB" id="6021257at2759"/>